<gene>
    <name evidence="1" type="ORF">OG835_01725</name>
</gene>
<evidence type="ECO:0000313" key="2">
    <source>
        <dbReference type="Proteomes" id="UP001348369"/>
    </source>
</evidence>
<protein>
    <submittedName>
        <fullName evidence="1">Helicase associated domain-containing protein</fullName>
    </submittedName>
</protein>
<reference evidence="1" key="1">
    <citation type="submission" date="2022-10" db="EMBL/GenBank/DDBJ databases">
        <title>The complete genomes of actinobacterial strains from the NBC collection.</title>
        <authorList>
            <person name="Joergensen T.S."/>
            <person name="Alvarez Arevalo M."/>
            <person name="Sterndorff E.B."/>
            <person name="Faurdal D."/>
            <person name="Vuksanovic O."/>
            <person name="Mourched A.-S."/>
            <person name="Charusanti P."/>
            <person name="Shaw S."/>
            <person name="Blin K."/>
            <person name="Weber T."/>
        </authorList>
    </citation>
    <scope>NUCLEOTIDE SEQUENCE</scope>
    <source>
        <strain evidence="1">NBC 01771</strain>
    </source>
</reference>
<sequence length="130" mass="14216">MTSRSGVWVADCRRHYNAGGLDDERTTQLEMLGMVWSSFDAGFEEGLAAAAAWAAEHEAGLAVPVDATYDEYPVGPLAEEPAGRQRAGPPSWSGAVPRACPSRTVARRHCRTSVARHWRRTSGRPPHRMT</sequence>
<evidence type="ECO:0000313" key="1">
    <source>
        <dbReference type="EMBL" id="WSB95862.1"/>
    </source>
</evidence>
<organism evidence="1 2">
    <name type="scientific">Streptomyces scopuliridis</name>
    <dbReference type="NCBI Taxonomy" id="452529"/>
    <lineage>
        <taxon>Bacteria</taxon>
        <taxon>Bacillati</taxon>
        <taxon>Actinomycetota</taxon>
        <taxon>Actinomycetes</taxon>
        <taxon>Kitasatosporales</taxon>
        <taxon>Streptomycetaceae</taxon>
        <taxon>Streptomyces</taxon>
    </lineage>
</organism>
<accession>A0ACD4ZC67</accession>
<dbReference type="EMBL" id="CP109109">
    <property type="protein sequence ID" value="WSB95862.1"/>
    <property type="molecule type" value="Genomic_DNA"/>
</dbReference>
<keyword evidence="2" id="KW-1185">Reference proteome</keyword>
<name>A0ACD4ZC67_9ACTN</name>
<dbReference type="Proteomes" id="UP001348369">
    <property type="component" value="Chromosome"/>
</dbReference>
<proteinExistence type="predicted"/>